<evidence type="ECO:0000313" key="2">
    <source>
        <dbReference type="EMBL" id="OYD07665.1"/>
    </source>
</evidence>
<protein>
    <submittedName>
        <fullName evidence="2">Uncharacterized protein</fullName>
    </submittedName>
</protein>
<comment type="caution">
    <text evidence="2">The sequence shown here is derived from an EMBL/GenBank/DDBJ whole genome shotgun (WGS) entry which is preliminary data.</text>
</comment>
<dbReference type="AlphaFoldDB" id="A0A235B7U9"/>
<sequence>MEAVITIIVLLILGLSQLRKKAADDSGSPGRSPEEPRPWINPWNDDHNETYEEYRKASEARDYDPEIYKESALIPDRNRPDRTPDAVDPSGDGTEGVPRRKRKGSPFGNLPKEEWKRGIILKEILDAPRSRRPRQGFRGYR</sequence>
<dbReference type="OrthoDB" id="2991305at2"/>
<evidence type="ECO:0000256" key="1">
    <source>
        <dbReference type="SAM" id="MobiDB-lite"/>
    </source>
</evidence>
<keyword evidence="3" id="KW-1185">Reference proteome</keyword>
<feature type="compositionally biased region" description="Basic and acidic residues" evidence="1">
    <location>
        <begin position="44"/>
        <end position="69"/>
    </location>
</feature>
<proteinExistence type="predicted"/>
<dbReference type="Proteomes" id="UP000215459">
    <property type="component" value="Unassembled WGS sequence"/>
</dbReference>
<name>A0A235B7U9_9BACL</name>
<reference evidence="2 3" key="1">
    <citation type="submission" date="2017-07" db="EMBL/GenBank/DDBJ databases">
        <title>The genome sequence of Paludifilum halophilum highlights mechanisms for microbial adaptation to high salt environemnts.</title>
        <authorList>
            <person name="Belbahri L."/>
        </authorList>
    </citation>
    <scope>NUCLEOTIDE SEQUENCE [LARGE SCALE GENOMIC DNA]</scope>
    <source>
        <strain evidence="2 3">DSM 102817</strain>
    </source>
</reference>
<evidence type="ECO:0000313" key="3">
    <source>
        <dbReference type="Proteomes" id="UP000215459"/>
    </source>
</evidence>
<dbReference type="RefSeq" id="WP_094264336.1">
    <property type="nucleotide sequence ID" value="NZ_NOWF01000005.1"/>
</dbReference>
<feature type="compositionally biased region" description="Basic and acidic residues" evidence="1">
    <location>
        <begin position="76"/>
        <end position="85"/>
    </location>
</feature>
<organism evidence="2 3">
    <name type="scientific">Paludifilum halophilum</name>
    <dbReference type="NCBI Taxonomy" id="1642702"/>
    <lineage>
        <taxon>Bacteria</taxon>
        <taxon>Bacillati</taxon>
        <taxon>Bacillota</taxon>
        <taxon>Bacilli</taxon>
        <taxon>Bacillales</taxon>
        <taxon>Thermoactinomycetaceae</taxon>
        <taxon>Paludifilum</taxon>
    </lineage>
</organism>
<dbReference type="EMBL" id="NOWF01000005">
    <property type="protein sequence ID" value="OYD07665.1"/>
    <property type="molecule type" value="Genomic_DNA"/>
</dbReference>
<accession>A0A235B7U9</accession>
<gene>
    <name evidence="2" type="ORF">CHM34_09295</name>
</gene>
<feature type="region of interest" description="Disordered" evidence="1">
    <location>
        <begin position="20"/>
        <end position="112"/>
    </location>
</feature>